<evidence type="ECO:0000256" key="3">
    <source>
        <dbReference type="ARBA" id="ARBA00023004"/>
    </source>
</evidence>
<dbReference type="CDD" id="cd11060">
    <property type="entry name" value="CYP57A1-like"/>
    <property type="match status" value="1"/>
</dbReference>
<evidence type="ECO:0000313" key="7">
    <source>
        <dbReference type="EMBL" id="KAF2196197.1"/>
    </source>
</evidence>
<dbReference type="InterPro" id="IPR050121">
    <property type="entry name" value="Cytochrome_P450_monoxygenase"/>
</dbReference>
<dbReference type="Proteomes" id="UP000799536">
    <property type="component" value="Unassembled WGS sequence"/>
</dbReference>
<organism evidence="7 8">
    <name type="scientific">Delitschia confertaspora ATCC 74209</name>
    <dbReference type="NCBI Taxonomy" id="1513339"/>
    <lineage>
        <taxon>Eukaryota</taxon>
        <taxon>Fungi</taxon>
        <taxon>Dikarya</taxon>
        <taxon>Ascomycota</taxon>
        <taxon>Pezizomycotina</taxon>
        <taxon>Dothideomycetes</taxon>
        <taxon>Pleosporomycetidae</taxon>
        <taxon>Pleosporales</taxon>
        <taxon>Delitschiaceae</taxon>
        <taxon>Delitschia</taxon>
    </lineage>
</organism>
<evidence type="ECO:0000313" key="8">
    <source>
        <dbReference type="Proteomes" id="UP000799536"/>
    </source>
</evidence>
<dbReference type="OrthoDB" id="3934656at2759"/>
<dbReference type="PANTHER" id="PTHR24305">
    <property type="entry name" value="CYTOCHROME P450"/>
    <property type="match status" value="1"/>
</dbReference>
<dbReference type="AlphaFoldDB" id="A0A9P4JGD7"/>
<dbReference type="InterPro" id="IPR036396">
    <property type="entry name" value="Cyt_P450_sf"/>
</dbReference>
<dbReference type="GO" id="GO:0020037">
    <property type="term" value="F:heme binding"/>
    <property type="evidence" value="ECO:0007669"/>
    <property type="project" value="InterPro"/>
</dbReference>
<dbReference type="GO" id="GO:0004497">
    <property type="term" value="F:monooxygenase activity"/>
    <property type="evidence" value="ECO:0007669"/>
    <property type="project" value="UniProtKB-KW"/>
</dbReference>
<reference evidence="7" key="1">
    <citation type="journal article" date="2020" name="Stud. Mycol.">
        <title>101 Dothideomycetes genomes: a test case for predicting lifestyles and emergence of pathogens.</title>
        <authorList>
            <person name="Haridas S."/>
            <person name="Albert R."/>
            <person name="Binder M."/>
            <person name="Bloem J."/>
            <person name="Labutti K."/>
            <person name="Salamov A."/>
            <person name="Andreopoulos B."/>
            <person name="Baker S."/>
            <person name="Barry K."/>
            <person name="Bills G."/>
            <person name="Bluhm B."/>
            <person name="Cannon C."/>
            <person name="Castanera R."/>
            <person name="Culley D."/>
            <person name="Daum C."/>
            <person name="Ezra D."/>
            <person name="Gonzalez J."/>
            <person name="Henrissat B."/>
            <person name="Kuo A."/>
            <person name="Liang C."/>
            <person name="Lipzen A."/>
            <person name="Lutzoni F."/>
            <person name="Magnuson J."/>
            <person name="Mondo S."/>
            <person name="Nolan M."/>
            <person name="Ohm R."/>
            <person name="Pangilinan J."/>
            <person name="Park H.-J."/>
            <person name="Ramirez L."/>
            <person name="Alfaro M."/>
            <person name="Sun H."/>
            <person name="Tritt A."/>
            <person name="Yoshinaga Y."/>
            <person name="Zwiers L.-H."/>
            <person name="Turgeon B."/>
            <person name="Goodwin S."/>
            <person name="Spatafora J."/>
            <person name="Crous P."/>
            <person name="Grigoriev I."/>
        </authorList>
    </citation>
    <scope>NUCLEOTIDE SEQUENCE</scope>
    <source>
        <strain evidence="7">ATCC 74209</strain>
    </source>
</reference>
<feature type="transmembrane region" description="Helical" evidence="6">
    <location>
        <begin position="12"/>
        <end position="35"/>
    </location>
</feature>
<keyword evidence="6" id="KW-0472">Membrane</keyword>
<comment type="cofactor">
    <cofactor evidence="1 4">
        <name>heme</name>
        <dbReference type="ChEBI" id="CHEBI:30413"/>
    </cofactor>
</comment>
<dbReference type="GO" id="GO:0005506">
    <property type="term" value="F:iron ion binding"/>
    <property type="evidence" value="ECO:0007669"/>
    <property type="project" value="InterPro"/>
</dbReference>
<gene>
    <name evidence="7" type="ORF">GQ43DRAFT_383858</name>
</gene>
<keyword evidence="6" id="KW-0812">Transmembrane</keyword>
<comment type="caution">
    <text evidence="7">The sequence shown here is derived from an EMBL/GenBank/DDBJ whole genome shotgun (WGS) entry which is preliminary data.</text>
</comment>
<dbReference type="PANTHER" id="PTHR24305:SF190">
    <property type="entry name" value="P450, PUTATIVE (EUROFUNG)-RELATED"/>
    <property type="match status" value="1"/>
</dbReference>
<name>A0A9P4JGD7_9PLEO</name>
<keyword evidence="5" id="KW-0503">Monooxygenase</keyword>
<dbReference type="PROSITE" id="PS00086">
    <property type="entry name" value="CYTOCHROME_P450"/>
    <property type="match status" value="1"/>
</dbReference>
<dbReference type="InterPro" id="IPR002401">
    <property type="entry name" value="Cyt_P450_E_grp-I"/>
</dbReference>
<dbReference type="EMBL" id="ML994449">
    <property type="protein sequence ID" value="KAF2196197.1"/>
    <property type="molecule type" value="Genomic_DNA"/>
</dbReference>
<dbReference type="FunFam" id="1.10.630.10:FF:000050">
    <property type="entry name" value="Cytochrome P450 monooxygenase"/>
    <property type="match status" value="1"/>
</dbReference>
<keyword evidence="3 4" id="KW-0408">Iron</keyword>
<dbReference type="PRINTS" id="PR00385">
    <property type="entry name" value="P450"/>
</dbReference>
<evidence type="ECO:0000256" key="4">
    <source>
        <dbReference type="PIRSR" id="PIRSR602401-1"/>
    </source>
</evidence>
<dbReference type="PRINTS" id="PR00463">
    <property type="entry name" value="EP450I"/>
</dbReference>
<evidence type="ECO:0000256" key="2">
    <source>
        <dbReference type="ARBA" id="ARBA00022723"/>
    </source>
</evidence>
<sequence>MLFPQRFPISYLFSFPSIAFLFSSLILLLLFRALWQAYSPKRTVAPGPFFAKFSRLWFLRQVLQGEFEKVNIELHCKYGPVVRIAPNEYSISDPEAIKTIFGHGTQFMKAPSYKAAGDPYFPNLFTELDPPTHATLRRKFAPLYSMSSIVSMEPCVQKCTAVLTERLREFAQSGAAFNLQEWLQFYAFDLIGLLAVSESFGFLDDGKDPRGILIELDAFIKYSARVGIYHEIHTPLYKLMQTLGKGGAYIYTFTWAQIAKRLPGSATEEKGVKLEDSILARALEKHKEDPETFKISDVYQVCLASIGAGSDTTSISLCAIFWYLLKTPRALAKLKEEVDEMTTSGKISHPVTFLDAQAMPYMQAVIKEAIRLHSATGLPLGRVVPKGGAKVAGKYFTEGSVVGINTWVAHYNTDMFGDDAATFRPERWLEDKEKAQVMERYYIAFGHGSRTCVGKNISLMEISVLVPNLIRRFEFELVRPEDGLECYSNWFVKHQNVLCRVSERKV</sequence>
<keyword evidence="5" id="KW-0560">Oxidoreductase</keyword>
<keyword evidence="8" id="KW-1185">Reference proteome</keyword>
<protein>
    <submittedName>
        <fullName evidence="7">Cytochrome P450</fullName>
    </submittedName>
</protein>
<feature type="binding site" description="axial binding residue" evidence="4">
    <location>
        <position position="452"/>
    </location>
    <ligand>
        <name>heme</name>
        <dbReference type="ChEBI" id="CHEBI:30413"/>
    </ligand>
    <ligandPart>
        <name>Fe</name>
        <dbReference type="ChEBI" id="CHEBI:18248"/>
    </ligandPart>
</feature>
<keyword evidence="6" id="KW-1133">Transmembrane helix</keyword>
<evidence type="ECO:0000256" key="6">
    <source>
        <dbReference type="SAM" id="Phobius"/>
    </source>
</evidence>
<comment type="similarity">
    <text evidence="5">Belongs to the cytochrome P450 family.</text>
</comment>
<dbReference type="InterPro" id="IPR017972">
    <property type="entry name" value="Cyt_P450_CS"/>
</dbReference>
<dbReference type="GO" id="GO:0016705">
    <property type="term" value="F:oxidoreductase activity, acting on paired donors, with incorporation or reduction of molecular oxygen"/>
    <property type="evidence" value="ECO:0007669"/>
    <property type="project" value="InterPro"/>
</dbReference>
<dbReference type="SUPFAM" id="SSF48264">
    <property type="entry name" value="Cytochrome P450"/>
    <property type="match status" value="1"/>
</dbReference>
<dbReference type="Gene3D" id="1.10.630.10">
    <property type="entry name" value="Cytochrome P450"/>
    <property type="match status" value="1"/>
</dbReference>
<proteinExistence type="inferred from homology"/>
<accession>A0A9P4JGD7</accession>
<evidence type="ECO:0000256" key="5">
    <source>
        <dbReference type="RuleBase" id="RU000461"/>
    </source>
</evidence>
<dbReference type="Pfam" id="PF00067">
    <property type="entry name" value="p450"/>
    <property type="match status" value="1"/>
</dbReference>
<evidence type="ECO:0000256" key="1">
    <source>
        <dbReference type="ARBA" id="ARBA00001971"/>
    </source>
</evidence>
<keyword evidence="2 4" id="KW-0479">Metal-binding</keyword>
<dbReference type="InterPro" id="IPR001128">
    <property type="entry name" value="Cyt_P450"/>
</dbReference>
<keyword evidence="4 5" id="KW-0349">Heme</keyword>